<feature type="domain" description="SAC" evidence="2">
    <location>
        <begin position="412"/>
        <end position="734"/>
    </location>
</feature>
<gene>
    <name evidence="3" type="ORF">CcCBS67573_g05828</name>
</gene>
<feature type="region of interest" description="Disordered" evidence="1">
    <location>
        <begin position="342"/>
        <end position="366"/>
    </location>
</feature>
<dbReference type="GO" id="GO:0005783">
    <property type="term" value="C:endoplasmic reticulum"/>
    <property type="evidence" value="ECO:0007669"/>
    <property type="project" value="TreeGrafter"/>
</dbReference>
<feature type="region of interest" description="Disordered" evidence="1">
    <location>
        <begin position="219"/>
        <end position="246"/>
    </location>
</feature>
<reference evidence="3 4" key="1">
    <citation type="journal article" date="2019" name="Sci. Rep.">
        <title>Comparative genomics of chytrid fungi reveal insights into the obligate biotrophic and pathogenic lifestyle of Synchytrium endobioticum.</title>
        <authorList>
            <person name="van de Vossenberg B.T.L.H."/>
            <person name="Warris S."/>
            <person name="Nguyen H.D.T."/>
            <person name="van Gent-Pelzer M.P.E."/>
            <person name="Joly D.L."/>
            <person name="van de Geest H.C."/>
            <person name="Bonants P.J.M."/>
            <person name="Smith D.S."/>
            <person name="Levesque C.A."/>
            <person name="van der Lee T.A.J."/>
        </authorList>
    </citation>
    <scope>NUCLEOTIDE SEQUENCE [LARGE SCALE GENOMIC DNA]</scope>
    <source>
        <strain evidence="3 4">CBS 675.73</strain>
    </source>
</reference>
<name>A0A507FA86_9FUNG</name>
<dbReference type="PROSITE" id="PS50275">
    <property type="entry name" value="SAC"/>
    <property type="match status" value="1"/>
</dbReference>
<feature type="compositionally biased region" description="Polar residues" evidence="1">
    <location>
        <begin position="272"/>
        <end position="286"/>
    </location>
</feature>
<organism evidence="3 4">
    <name type="scientific">Chytriomyces confervae</name>
    <dbReference type="NCBI Taxonomy" id="246404"/>
    <lineage>
        <taxon>Eukaryota</taxon>
        <taxon>Fungi</taxon>
        <taxon>Fungi incertae sedis</taxon>
        <taxon>Chytridiomycota</taxon>
        <taxon>Chytridiomycota incertae sedis</taxon>
        <taxon>Chytridiomycetes</taxon>
        <taxon>Chytridiales</taxon>
        <taxon>Chytriomycetaceae</taxon>
        <taxon>Chytriomyces</taxon>
    </lineage>
</organism>
<keyword evidence="4" id="KW-1185">Reference proteome</keyword>
<evidence type="ECO:0000256" key="1">
    <source>
        <dbReference type="SAM" id="MobiDB-lite"/>
    </source>
</evidence>
<dbReference type="PANTHER" id="PTHR45662">
    <property type="entry name" value="PHOSPHATIDYLINOSITIDE PHOSPHATASE SAC1"/>
    <property type="match status" value="1"/>
</dbReference>
<dbReference type="STRING" id="246404.A0A507FA86"/>
<protein>
    <recommendedName>
        <fullName evidence="2">SAC domain-containing protein</fullName>
    </recommendedName>
</protein>
<dbReference type="AlphaFoldDB" id="A0A507FA86"/>
<sequence length="784" mass="84635">MDVDAITAVDLETEPLPATDYEGVRIDFSQAHETHESFHVTSEPDCLSVAHKAREQALQLHLEGRGNTLAFNVAKSFSAVASMASNLAADLHSSDGNAPRCFVVPALIGVVKSNIVLVAKRQRLGHMAVDAKTESVDSKMPELGLCGVSHVVVIPLNYDKAVIALTDALASAKDSHGILTHTRTRSVETVKAGLGMGLGAVSTTLNAISSTVGGTSAKANAASNEAVSEDPSASPRTSGEELRSATTSSKLLAALNPFKPAPLKIVNHADGPSQSEGLSESSNRSPTPSPVSEKASSEVSTLINDPPSKAASNAKPSTLLSALNPFKTAPASSGAAHVLAASAKDDGSHLSTSTSEPPSPALTPKQARGTMLSTLPTLNSLLPNQVMQPNDVTQDHVQAPDIKALLELDTFFYSEGPWDITRTAEAQKTATEPDERFFWNFHAMKPFLALKESKNLIRPMIQGFVEVCSAEGRAGQAGFDVALISRRNKHRAGLRYERRGVDAQGRVANFVETEMIVFAKVEDRVHVGSFLQIRGSIPLYWQQIASTKTLNPTPILEKSDEENLAAMELHISELERLYKSIVIVDLVGQEGREEPLGTRFKSSVDALKAKGHDSTLFYHDYDFHVQTKGLNYDNVKTLLTNLETEIDAMKHFWSVDSDVMMSQSGILRTNCMDCLDRTNVVQSLFARHMLTKMLVKLGLPLLDPDTPTLSPSFESQFKNMWADNGDALSTAYTGTGALKADFTRTGVRNVKGMLNDGLNSVTRLYADNFQNKMKQATVDLFLGV</sequence>
<dbReference type="InterPro" id="IPR002013">
    <property type="entry name" value="SAC_dom"/>
</dbReference>
<dbReference type="EMBL" id="QEAP01000223">
    <property type="protein sequence ID" value="TPX72500.1"/>
    <property type="molecule type" value="Genomic_DNA"/>
</dbReference>
<evidence type="ECO:0000259" key="2">
    <source>
        <dbReference type="PROSITE" id="PS50275"/>
    </source>
</evidence>
<accession>A0A507FA86</accession>
<dbReference type="GO" id="GO:0043812">
    <property type="term" value="F:phosphatidylinositol-4-phosphate phosphatase activity"/>
    <property type="evidence" value="ECO:0007669"/>
    <property type="project" value="TreeGrafter"/>
</dbReference>
<dbReference type="PANTHER" id="PTHR45662:SF7">
    <property type="entry name" value="SACI DOMAIN PROTEIN (AFU_ORTHOLOGUE AFUA_1G15890)"/>
    <property type="match status" value="1"/>
</dbReference>
<evidence type="ECO:0000313" key="3">
    <source>
        <dbReference type="EMBL" id="TPX72500.1"/>
    </source>
</evidence>
<proteinExistence type="predicted"/>
<dbReference type="Pfam" id="PF02383">
    <property type="entry name" value="Syja_N"/>
    <property type="match status" value="1"/>
</dbReference>
<dbReference type="GO" id="GO:0046856">
    <property type="term" value="P:phosphatidylinositol dephosphorylation"/>
    <property type="evidence" value="ECO:0007669"/>
    <property type="project" value="TreeGrafter"/>
</dbReference>
<evidence type="ECO:0000313" key="4">
    <source>
        <dbReference type="Proteomes" id="UP000320333"/>
    </source>
</evidence>
<dbReference type="OrthoDB" id="405996at2759"/>
<comment type="caution">
    <text evidence="3">The sequence shown here is derived from an EMBL/GenBank/DDBJ whole genome shotgun (WGS) entry which is preliminary data.</text>
</comment>
<feature type="region of interest" description="Disordered" evidence="1">
    <location>
        <begin position="263"/>
        <end position="314"/>
    </location>
</feature>
<dbReference type="Proteomes" id="UP000320333">
    <property type="component" value="Unassembled WGS sequence"/>
</dbReference>